<evidence type="ECO:0008006" key="3">
    <source>
        <dbReference type="Google" id="ProtNLM"/>
    </source>
</evidence>
<dbReference type="AlphaFoldDB" id="A0AAP2Z4C2"/>
<sequence>MPTELEYALDHVGGTDFERLAPEFLKDIGYEVKTSGEHGKDGGWDALVELDNVSGVAHASVRDDWKRKLREDAESTEELEERLDEDFGIFVFLTNKQPSGEQELSLREEIRDEYGWELTVLHRRDLLSTLRTESPEIADRHLGVNPQTRSDNLEIIKDIQTDRIEKIRERKGAVAELEEGPVVVYHLLPNGMTSKSYVDSAGELPDPPLLDDRYRGRIESIGDGKYIVRGEAGIDPQSEFSLLKVDGLLEMVSSEFFHEKSDSDGKFITNRGDSKSLDTRSVKSVKNGIEKLREVGVSGPVFLFISVLAEEGLLMSIPYHIDPPRQGFRGFTTSEYTTSPVAIEDSRDITKKLSEPLNELWREAGRSEGSPHFENGEWIGPDV</sequence>
<dbReference type="EMBL" id="JAOPKA010000025">
    <property type="protein sequence ID" value="MCU4744295.1"/>
    <property type="molecule type" value="Genomic_DNA"/>
</dbReference>
<evidence type="ECO:0000313" key="1">
    <source>
        <dbReference type="EMBL" id="MCU4744295.1"/>
    </source>
</evidence>
<evidence type="ECO:0000313" key="2">
    <source>
        <dbReference type="Proteomes" id="UP001321018"/>
    </source>
</evidence>
<dbReference type="Proteomes" id="UP001321018">
    <property type="component" value="Unassembled WGS sequence"/>
</dbReference>
<comment type="caution">
    <text evidence="1">The sequence shown here is derived from an EMBL/GenBank/DDBJ whole genome shotgun (WGS) entry which is preliminary data.</text>
</comment>
<reference evidence="1" key="1">
    <citation type="submission" date="2022-09" db="EMBL/GenBank/DDBJ databases">
        <title>Enrichment on poylsaccharides allowed isolation of novel metabolic and taxonomic groups of Haloarchaea.</title>
        <authorList>
            <person name="Sorokin D.Y."/>
            <person name="Elcheninov A.G."/>
            <person name="Khizhniak T.V."/>
            <person name="Kolganova T.V."/>
            <person name="Kublanov I.V."/>
        </authorList>
    </citation>
    <scope>NUCLEOTIDE SEQUENCE</scope>
    <source>
        <strain evidence="1">AArc-xg1-1</strain>
    </source>
</reference>
<dbReference type="RefSeq" id="WP_338006102.1">
    <property type="nucleotide sequence ID" value="NZ_JAOPKA010000025.1"/>
</dbReference>
<name>A0AAP2Z4C2_9EURY</name>
<accession>A0AAP2Z4C2</accession>
<organism evidence="1 2">
    <name type="scientific">Natronoglomus mannanivorans</name>
    <dbReference type="NCBI Taxonomy" id="2979990"/>
    <lineage>
        <taxon>Archaea</taxon>
        <taxon>Methanobacteriati</taxon>
        <taxon>Methanobacteriota</taxon>
        <taxon>Stenosarchaea group</taxon>
        <taxon>Halobacteria</taxon>
        <taxon>Halobacteriales</taxon>
        <taxon>Natrialbaceae</taxon>
        <taxon>Natronoglomus</taxon>
    </lineage>
</organism>
<protein>
    <recommendedName>
        <fullName evidence="3">Restriction endonuclease</fullName>
    </recommendedName>
</protein>
<proteinExistence type="predicted"/>
<gene>
    <name evidence="1" type="ORF">OB960_23250</name>
</gene>